<keyword evidence="5" id="KW-0862">Zinc</keyword>
<comment type="subcellular location">
    <subcellularLocation>
        <location evidence="1">Nucleus</location>
    </subcellularLocation>
</comment>
<reference evidence="9" key="1">
    <citation type="submission" date="2021-10" db="EMBL/GenBank/DDBJ databases">
        <authorList>
            <person name="Piombo E."/>
        </authorList>
    </citation>
    <scope>NUCLEOTIDE SEQUENCE</scope>
</reference>
<dbReference type="SUPFAM" id="SSF57667">
    <property type="entry name" value="beta-beta-alpha zinc fingers"/>
    <property type="match status" value="1"/>
</dbReference>
<dbReference type="PROSITE" id="PS00028">
    <property type="entry name" value="ZINC_FINGER_C2H2_1"/>
    <property type="match status" value="2"/>
</dbReference>
<organism evidence="9 10">
    <name type="scientific">Clonostachys byssicola</name>
    <dbReference type="NCBI Taxonomy" id="160290"/>
    <lineage>
        <taxon>Eukaryota</taxon>
        <taxon>Fungi</taxon>
        <taxon>Dikarya</taxon>
        <taxon>Ascomycota</taxon>
        <taxon>Pezizomycotina</taxon>
        <taxon>Sordariomycetes</taxon>
        <taxon>Hypocreomycetidae</taxon>
        <taxon>Hypocreales</taxon>
        <taxon>Bionectriaceae</taxon>
        <taxon>Clonostachys</taxon>
    </lineage>
</organism>
<feature type="domain" description="C2H2-type" evidence="8">
    <location>
        <begin position="298"/>
        <end position="325"/>
    </location>
</feature>
<dbReference type="OrthoDB" id="21416at2759"/>
<evidence type="ECO:0000256" key="5">
    <source>
        <dbReference type="ARBA" id="ARBA00022833"/>
    </source>
</evidence>
<dbReference type="GO" id="GO:0000981">
    <property type="term" value="F:DNA-binding transcription factor activity, RNA polymerase II-specific"/>
    <property type="evidence" value="ECO:0007669"/>
    <property type="project" value="TreeGrafter"/>
</dbReference>
<dbReference type="InterPro" id="IPR050527">
    <property type="entry name" value="Snail/Krueppel_Znf"/>
</dbReference>
<dbReference type="SMART" id="SM00355">
    <property type="entry name" value="ZnF_C2H2"/>
    <property type="match status" value="4"/>
</dbReference>
<accession>A0A9N9Y2K6</accession>
<dbReference type="PANTHER" id="PTHR24388">
    <property type="entry name" value="ZINC FINGER PROTEIN"/>
    <property type="match status" value="1"/>
</dbReference>
<keyword evidence="4 7" id="KW-0863">Zinc-finger</keyword>
<evidence type="ECO:0000259" key="8">
    <source>
        <dbReference type="PROSITE" id="PS50157"/>
    </source>
</evidence>
<evidence type="ECO:0000313" key="10">
    <source>
        <dbReference type="Proteomes" id="UP000754883"/>
    </source>
</evidence>
<evidence type="ECO:0000256" key="6">
    <source>
        <dbReference type="ARBA" id="ARBA00023242"/>
    </source>
</evidence>
<dbReference type="AlphaFoldDB" id="A0A9N9Y2K6"/>
<dbReference type="GO" id="GO:0008270">
    <property type="term" value="F:zinc ion binding"/>
    <property type="evidence" value="ECO:0007669"/>
    <property type="project" value="UniProtKB-KW"/>
</dbReference>
<evidence type="ECO:0000313" key="9">
    <source>
        <dbReference type="EMBL" id="CAG9987781.1"/>
    </source>
</evidence>
<dbReference type="EMBL" id="CABFNO020001436">
    <property type="protein sequence ID" value="CAG9987781.1"/>
    <property type="molecule type" value="Genomic_DNA"/>
</dbReference>
<feature type="domain" description="C2H2-type" evidence="8">
    <location>
        <begin position="270"/>
        <end position="297"/>
    </location>
</feature>
<dbReference type="Gene3D" id="3.30.160.60">
    <property type="entry name" value="Classic Zinc Finger"/>
    <property type="match status" value="1"/>
</dbReference>
<dbReference type="PROSITE" id="PS50157">
    <property type="entry name" value="ZINC_FINGER_C2H2_2"/>
    <property type="match status" value="2"/>
</dbReference>
<dbReference type="GO" id="GO:0000978">
    <property type="term" value="F:RNA polymerase II cis-regulatory region sequence-specific DNA binding"/>
    <property type="evidence" value="ECO:0007669"/>
    <property type="project" value="TreeGrafter"/>
</dbReference>
<keyword evidence="2" id="KW-0479">Metal-binding</keyword>
<sequence length="422" mass="47942">MTIIEQQLLEAPKSLFAAFIEMRPNVSASMGHDEINTELLSGIYAFLDYSSACWAFHLQAGIPKKGAEAGNQELKELAETLEAFTDIHESPDSKPIAVPKPLQQALSKLPIESNSSQAMQAVAWSLKQIGTGGQSPCKDEALDLWEIIASIRKVLEASSSPSVIPESSREESLRQHYGDKLFKCSRVSCYYYHEGFRTFEERRRHTSKHDLPFLCIVLNCPHATFGYDTQAKLKKHLFEFHAIDMLEDTEFPPLPQVAQSTSNKNHPPSLTCRMCGKGFTRGHNLKNHERSHAGKKKFKCGKCDTHFVRQADCKRHEDQHEGEKRVCFGLLEDGTEWGCKAEFSRQDKREAHFRKAGKKCIMPLLKERLRKNRDAGLADTDGPDELSCEGRVVLPRFKEFLRICELLEREAIHRIEAESSYY</sequence>
<evidence type="ECO:0000256" key="1">
    <source>
        <dbReference type="ARBA" id="ARBA00004123"/>
    </source>
</evidence>
<name>A0A9N9Y2K6_9HYPO</name>
<evidence type="ECO:0000256" key="7">
    <source>
        <dbReference type="PROSITE-ProRule" id="PRU00042"/>
    </source>
</evidence>
<dbReference type="InterPro" id="IPR013087">
    <property type="entry name" value="Znf_C2H2_type"/>
</dbReference>
<evidence type="ECO:0000256" key="2">
    <source>
        <dbReference type="ARBA" id="ARBA00022723"/>
    </source>
</evidence>
<keyword evidence="6" id="KW-0539">Nucleus</keyword>
<comment type="caution">
    <text evidence="9">The sequence shown here is derived from an EMBL/GenBank/DDBJ whole genome shotgun (WGS) entry which is preliminary data.</text>
</comment>
<dbReference type="PANTHER" id="PTHR24388:SF54">
    <property type="entry name" value="PROTEIN ESCARGOT"/>
    <property type="match status" value="1"/>
</dbReference>
<gene>
    <name evidence="9" type="ORF">CBYS24578_00015009</name>
</gene>
<dbReference type="Proteomes" id="UP000754883">
    <property type="component" value="Unassembled WGS sequence"/>
</dbReference>
<dbReference type="InterPro" id="IPR036236">
    <property type="entry name" value="Znf_C2H2_sf"/>
</dbReference>
<evidence type="ECO:0000256" key="3">
    <source>
        <dbReference type="ARBA" id="ARBA00022737"/>
    </source>
</evidence>
<protein>
    <recommendedName>
        <fullName evidence="8">C2H2-type domain-containing protein</fullName>
    </recommendedName>
</protein>
<proteinExistence type="predicted"/>
<evidence type="ECO:0000256" key="4">
    <source>
        <dbReference type="ARBA" id="ARBA00022771"/>
    </source>
</evidence>
<keyword evidence="10" id="KW-1185">Reference proteome</keyword>
<keyword evidence="3" id="KW-0677">Repeat</keyword>
<dbReference type="GO" id="GO:0005634">
    <property type="term" value="C:nucleus"/>
    <property type="evidence" value="ECO:0007669"/>
    <property type="project" value="UniProtKB-SubCell"/>
</dbReference>